<dbReference type="Proteomes" id="UP000239759">
    <property type="component" value="Unassembled WGS sequence"/>
</dbReference>
<organism evidence="2 3">
    <name type="scientific">Brevibacillus laterosporus</name>
    <name type="common">Bacillus laterosporus</name>
    <dbReference type="NCBI Taxonomy" id="1465"/>
    <lineage>
        <taxon>Bacteria</taxon>
        <taxon>Bacillati</taxon>
        <taxon>Bacillota</taxon>
        <taxon>Bacilli</taxon>
        <taxon>Bacillales</taxon>
        <taxon>Paenibacillaceae</taxon>
        <taxon>Brevibacillus</taxon>
    </lineage>
</organism>
<gene>
    <name evidence="2" type="ORF">C4A77_00055</name>
</gene>
<accession>A0AAP8U6V2</accession>
<dbReference type="RefSeq" id="WP_104030213.1">
    <property type="nucleotide sequence ID" value="NZ_JBCMRS010000022.1"/>
</dbReference>
<dbReference type="AlphaFoldDB" id="A0AAP8U6V2"/>
<sequence>MLSKKVLSSFLSLGIASLCINPALAKERISYDTVPIIKSVESDTRNLDVAAVSIEDLLHDKELLQAFQSMVEDEKPIYVYGDKLDLHKLDNFFGLGLSENAKGIDEYQVIAIKKKGKRFKLDYAKVDIISDDKNTYNTSLASNNNFLEEILQEQYQKRNKDVKLYPYELNDFAAIGDDTFTSYVKDNDGNKISEMYVSYDAYQDIKSKNSKSDYFYVDNIIQLDTVKGSAMNDSFEFKAFQTGKNVLKKFSPDTDKDSSSFTVSLPWGISWSFETGGKISLTVDGNYSDGDVKWNVKTPWNKLSLPDKVSIQPGIAISAPKSDKWFELNQNLTANVIYKGNMYKHSMRVYVDERKQ</sequence>
<evidence type="ECO:0000313" key="2">
    <source>
        <dbReference type="EMBL" id="PPB12812.1"/>
    </source>
</evidence>
<protein>
    <recommendedName>
        <fullName evidence="4">Toxin</fullName>
    </recommendedName>
</protein>
<feature type="signal peptide" evidence="1">
    <location>
        <begin position="1"/>
        <end position="25"/>
    </location>
</feature>
<evidence type="ECO:0008006" key="4">
    <source>
        <dbReference type="Google" id="ProtNLM"/>
    </source>
</evidence>
<dbReference type="EMBL" id="PRKQ01000001">
    <property type="protein sequence ID" value="PPB12812.1"/>
    <property type="molecule type" value="Genomic_DNA"/>
</dbReference>
<comment type="caution">
    <text evidence="2">The sequence shown here is derived from an EMBL/GenBank/DDBJ whole genome shotgun (WGS) entry which is preliminary data.</text>
</comment>
<name>A0AAP8U6V2_BRELA</name>
<proteinExistence type="predicted"/>
<evidence type="ECO:0000256" key="1">
    <source>
        <dbReference type="SAM" id="SignalP"/>
    </source>
</evidence>
<evidence type="ECO:0000313" key="3">
    <source>
        <dbReference type="Proteomes" id="UP000239759"/>
    </source>
</evidence>
<feature type="chain" id="PRO_5042851022" description="Toxin" evidence="1">
    <location>
        <begin position="26"/>
        <end position="356"/>
    </location>
</feature>
<reference evidence="2 3" key="1">
    <citation type="submission" date="2018-02" db="EMBL/GenBank/DDBJ databases">
        <title>Comparative analysis of genomes of three Brevibacillus laterosporus strains producers of potent antimicrobials isolated from silage.</title>
        <authorList>
            <person name="Kojic M."/>
            <person name="Miljkovic M."/>
            <person name="Studholme D."/>
            <person name="Filipic B."/>
        </authorList>
    </citation>
    <scope>NUCLEOTIDE SEQUENCE [LARGE SCALE GENOMIC DNA]</scope>
    <source>
        <strain evidence="2 3">BGSP11</strain>
    </source>
</reference>
<keyword evidence="1" id="KW-0732">Signal</keyword>